<dbReference type="PANTHER" id="PTHR14359">
    <property type="entry name" value="HOMO-OLIGOMERIC FLAVIN CONTAINING CYS DECARBOXYLASE FAMILY"/>
    <property type="match status" value="1"/>
</dbReference>
<dbReference type="EnsemblPlants" id="Ma09_t20820.1">
    <property type="protein sequence ID" value="Ma09_p20820.1"/>
    <property type="gene ID" value="Ma09_g20820"/>
</dbReference>
<dbReference type="Gene3D" id="3.40.50.1950">
    <property type="entry name" value="Flavin prenyltransferase-like"/>
    <property type="match status" value="1"/>
</dbReference>
<dbReference type="GO" id="GO:0071513">
    <property type="term" value="C:phosphopantothenoylcysteine decarboxylase complex"/>
    <property type="evidence" value="ECO:0000318"/>
    <property type="project" value="GO_Central"/>
</dbReference>
<reference evidence="4" key="2">
    <citation type="submission" date="2021-05" db="UniProtKB">
        <authorList>
            <consortium name="EnsemblPlants"/>
        </authorList>
    </citation>
    <scope>IDENTIFICATION</scope>
    <source>
        <strain evidence="4">subsp. malaccensis</strain>
    </source>
</reference>
<dbReference type="Gramene" id="Ma09_t20820.1">
    <property type="protein sequence ID" value="Ma09_p20820.1"/>
    <property type="gene ID" value="Ma09_g20820"/>
</dbReference>
<keyword evidence="5" id="KW-1185">Reference proteome</keyword>
<dbReference type="GO" id="GO:0015937">
    <property type="term" value="P:coenzyme A biosynthetic process"/>
    <property type="evidence" value="ECO:0000318"/>
    <property type="project" value="GO_Central"/>
</dbReference>
<evidence type="ECO:0000313" key="5">
    <source>
        <dbReference type="Proteomes" id="UP000012960"/>
    </source>
</evidence>
<dbReference type="GO" id="GO:0004633">
    <property type="term" value="F:phosphopantothenoylcysteine decarboxylase activity"/>
    <property type="evidence" value="ECO:0000318"/>
    <property type="project" value="GO_Central"/>
</dbReference>
<evidence type="ECO:0000313" key="3">
    <source>
        <dbReference type="EMBL" id="CAG1847059.1"/>
    </source>
</evidence>
<accession>A0A804KLW5</accession>
<dbReference type="AlphaFoldDB" id="A0A804KLW5"/>
<organism evidence="4 5">
    <name type="scientific">Musa acuminata subsp. malaccensis</name>
    <name type="common">Wild banana</name>
    <name type="synonym">Musa malaccensis</name>
    <dbReference type="NCBI Taxonomy" id="214687"/>
    <lineage>
        <taxon>Eukaryota</taxon>
        <taxon>Viridiplantae</taxon>
        <taxon>Streptophyta</taxon>
        <taxon>Embryophyta</taxon>
        <taxon>Tracheophyta</taxon>
        <taxon>Spermatophyta</taxon>
        <taxon>Magnoliopsida</taxon>
        <taxon>Liliopsida</taxon>
        <taxon>Zingiberales</taxon>
        <taxon>Musaceae</taxon>
        <taxon>Musa</taxon>
    </lineage>
</organism>
<sequence>MMDDGELTSEDMEHDSVQPRILLAASGSVAAIKFEMLCRCFFWSGRKQVRVVATKSSLHVFSTKLRTPRVCDPLYSDDDEWSQWKKLGDEVFAHGSSEMG</sequence>
<name>A0A804KLW5_MUSAM</name>
<reference evidence="3" key="1">
    <citation type="submission" date="2021-03" db="EMBL/GenBank/DDBJ databases">
        <authorList>
            <consortium name="Genoscope - CEA"/>
            <person name="William W."/>
        </authorList>
    </citation>
    <scope>NUCLEOTIDE SEQUENCE</scope>
    <source>
        <strain evidence="3">Doubled-haploid Pahang</strain>
    </source>
</reference>
<keyword evidence="2" id="KW-0210">Decarboxylase</keyword>
<dbReference type="InParanoid" id="A0A804KLW5"/>
<gene>
    <name evidence="3" type="ORF">GSMUA_168540.1</name>
</gene>
<proteinExistence type="predicted"/>
<dbReference type="SUPFAM" id="SSF52507">
    <property type="entry name" value="Homo-oligomeric flavin-containing Cys decarboxylases, HFCD"/>
    <property type="match status" value="1"/>
</dbReference>
<keyword evidence="1" id="KW-0288">FMN</keyword>
<dbReference type="EMBL" id="HG996471">
    <property type="protein sequence ID" value="CAG1847059.1"/>
    <property type="molecule type" value="Genomic_DNA"/>
</dbReference>
<keyword evidence="2" id="KW-0456">Lyase</keyword>
<dbReference type="PANTHER" id="PTHR14359:SF6">
    <property type="entry name" value="PHOSPHOPANTOTHENOYLCYSTEINE DECARBOXYLASE"/>
    <property type="match status" value="1"/>
</dbReference>
<dbReference type="GO" id="GO:0010181">
    <property type="term" value="F:FMN binding"/>
    <property type="evidence" value="ECO:0000318"/>
    <property type="project" value="GO_Central"/>
</dbReference>
<evidence type="ECO:0000313" key="4">
    <source>
        <dbReference type="EnsemblPlants" id="Ma09_p20820.1"/>
    </source>
</evidence>
<dbReference type="Proteomes" id="UP000012960">
    <property type="component" value="Unplaced"/>
</dbReference>
<keyword evidence="1" id="KW-0285">Flavoprotein</keyword>
<dbReference type="InterPro" id="IPR036551">
    <property type="entry name" value="Flavin_trans-like"/>
</dbReference>
<evidence type="ECO:0000256" key="2">
    <source>
        <dbReference type="ARBA" id="ARBA00022793"/>
    </source>
</evidence>
<protein>
    <submittedName>
        <fullName evidence="3">(wild Malaysian banana) hypothetical protein</fullName>
    </submittedName>
</protein>
<evidence type="ECO:0000256" key="1">
    <source>
        <dbReference type="ARBA" id="ARBA00022643"/>
    </source>
</evidence>